<dbReference type="RefSeq" id="WP_006303980.1">
    <property type="nucleotide sequence ID" value="NZ_AEDQ01000017.1"/>
</dbReference>
<dbReference type="PANTHER" id="PTHR21085:SF0">
    <property type="entry name" value="CHORISMATE SYNTHASE"/>
    <property type="match status" value="1"/>
</dbReference>
<comment type="catalytic activity">
    <reaction evidence="11">
        <text>5-O-(1-carboxyvinyl)-3-phosphoshikimate = chorismate + phosphate</text>
        <dbReference type="Rhea" id="RHEA:21020"/>
        <dbReference type="ChEBI" id="CHEBI:29748"/>
        <dbReference type="ChEBI" id="CHEBI:43474"/>
        <dbReference type="ChEBI" id="CHEBI:57701"/>
        <dbReference type="EC" id="4.2.3.5"/>
    </reaction>
</comment>
<dbReference type="PIRSF" id="PIRSF001456">
    <property type="entry name" value="Chorismate_synth"/>
    <property type="match status" value="1"/>
</dbReference>
<dbReference type="NCBIfam" id="TIGR00033">
    <property type="entry name" value="aroC"/>
    <property type="match status" value="1"/>
</dbReference>
<dbReference type="PROSITE" id="PS00789">
    <property type="entry name" value="CHORISMATE_SYNTHASE_3"/>
    <property type="match status" value="1"/>
</dbReference>
<proteinExistence type="inferred from homology"/>
<comment type="function">
    <text evidence="11">Catalyzes the anti-1,4-elimination of the C-3 phosphate and the C-6 proR hydrogen from 5-enolpyruvylshikimate-3-phosphate (EPSP) to yield chorismate, which is the branch point compound that serves as the starting substrate for the three terminal pathways of aromatic amino acid biosynthesis. This reaction introduces a second double bond into the aromatic ring system.</text>
</comment>
<keyword evidence="7 11" id="KW-0274">FAD</keyword>
<evidence type="ECO:0000256" key="9">
    <source>
        <dbReference type="ARBA" id="ARBA00023141"/>
    </source>
</evidence>
<gene>
    <name evidence="11 13" type="primary">aroC</name>
    <name evidence="13" type="ORF">HMPREF9248_1073</name>
</gene>
<feature type="region of interest" description="Disordered" evidence="12">
    <location>
        <begin position="301"/>
        <end position="329"/>
    </location>
</feature>
<evidence type="ECO:0000256" key="12">
    <source>
        <dbReference type="SAM" id="MobiDB-lite"/>
    </source>
</evidence>
<keyword evidence="10 11" id="KW-0456">Lyase</keyword>
<organism evidence="13 14">
    <name type="scientific">Fannyhessea vaginae PB189-T1-4</name>
    <dbReference type="NCBI Taxonomy" id="866774"/>
    <lineage>
        <taxon>Bacteria</taxon>
        <taxon>Bacillati</taxon>
        <taxon>Actinomycetota</taxon>
        <taxon>Coriobacteriia</taxon>
        <taxon>Coriobacteriales</taxon>
        <taxon>Atopobiaceae</taxon>
        <taxon>Fannyhessea</taxon>
    </lineage>
</organism>
<comment type="pathway">
    <text evidence="1 11">Metabolic intermediate biosynthesis; chorismate biosynthesis; chorismate from D-erythrose 4-phosphate and phosphoenolpyruvate: step 7/7.</text>
</comment>
<evidence type="ECO:0000256" key="10">
    <source>
        <dbReference type="ARBA" id="ARBA00023239"/>
    </source>
</evidence>
<accession>A0ABN0B0C1</accession>
<evidence type="ECO:0000256" key="5">
    <source>
        <dbReference type="ARBA" id="ARBA00022630"/>
    </source>
</evidence>
<evidence type="ECO:0000256" key="6">
    <source>
        <dbReference type="ARBA" id="ARBA00022643"/>
    </source>
</evidence>
<dbReference type="PANTHER" id="PTHR21085">
    <property type="entry name" value="CHORISMATE SYNTHASE"/>
    <property type="match status" value="1"/>
</dbReference>
<feature type="binding site" evidence="11">
    <location>
        <position position="349"/>
    </location>
    <ligand>
        <name>FMN</name>
        <dbReference type="ChEBI" id="CHEBI:58210"/>
    </ligand>
</feature>
<reference evidence="13 14" key="1">
    <citation type="submission" date="2010-08" db="EMBL/GenBank/DDBJ databases">
        <authorList>
            <person name="Durkin A.S."/>
            <person name="Madupu R."/>
            <person name="Torralba M."/>
            <person name="Gillis M."/>
            <person name="Methe B."/>
            <person name="Sutton G."/>
            <person name="Nelson K.E."/>
        </authorList>
    </citation>
    <scope>NUCLEOTIDE SEQUENCE [LARGE SCALE GENOMIC DNA]</scope>
    <source>
        <strain evidence="13 14">PB189-T1-4</strain>
    </source>
</reference>
<dbReference type="CDD" id="cd07304">
    <property type="entry name" value="Chorismate_synthase"/>
    <property type="match status" value="1"/>
</dbReference>
<evidence type="ECO:0000256" key="11">
    <source>
        <dbReference type="HAMAP-Rule" id="MF_00300"/>
    </source>
</evidence>
<keyword evidence="4 11" id="KW-0028">Amino-acid biosynthesis</keyword>
<comment type="cofactor">
    <cofactor evidence="11">
        <name>FMNH2</name>
        <dbReference type="ChEBI" id="CHEBI:57618"/>
    </cofactor>
    <text evidence="11">Reduced FMN (FMNH(2)).</text>
</comment>
<sequence>MSSSIGTRLTLSIFGQSHSDAIGCVLDGFPAGFTPNLEALTQFMQRRAPGFASFATPRKEADTVHFVSGFSAQGTSCGAPICGIIQNTNTRSGDYATLSHILRPGHSDYAAWRRYHGFQDISGGGHFSGRLTAGICIAGGLAKQYLQAHGVRVMAHVASIGTIHDDTFAFADRSKHGRSVLKAQLQTLEERTCAHPHELCTINADAAQAMSAYIDDARRDADSVGGTIECVCTGVPAGIGSGMFGGLENKLACALFGIPAVKAVEFGEGFGACLMRGSEHNDQMTYAADTSDATDTTDATNAAAANAHDTSTCENNTNPQADAERWRHRSDAHARDVIFETNHAGGVLGGISTGEPVFVRVGIKPTPSIGHVQQSVDIATKQPALLRISGRHDPCIVPRACVVVEAMCAFTIMDMLLDEQQ</sequence>
<evidence type="ECO:0000313" key="14">
    <source>
        <dbReference type="Proteomes" id="UP000004431"/>
    </source>
</evidence>
<evidence type="ECO:0000256" key="3">
    <source>
        <dbReference type="ARBA" id="ARBA00013036"/>
    </source>
</evidence>
<comment type="caution">
    <text evidence="11">Lacks conserved residue(s) required for the propagation of feature annotation.</text>
</comment>
<dbReference type="Pfam" id="PF01264">
    <property type="entry name" value="Chorismate_synt"/>
    <property type="match status" value="1"/>
</dbReference>
<feature type="binding site" evidence="11">
    <location>
        <position position="47"/>
    </location>
    <ligand>
        <name>NADP(+)</name>
        <dbReference type="ChEBI" id="CHEBI:58349"/>
    </ligand>
</feature>
<keyword evidence="6 11" id="KW-0288">FMN</keyword>
<dbReference type="HAMAP" id="MF_00300">
    <property type="entry name" value="Chorismate_synth"/>
    <property type="match status" value="1"/>
</dbReference>
<feature type="compositionally biased region" description="Low complexity" evidence="12">
    <location>
        <begin position="301"/>
        <end position="312"/>
    </location>
</feature>
<dbReference type="InterPro" id="IPR000453">
    <property type="entry name" value="Chorismate_synth"/>
</dbReference>
<evidence type="ECO:0000256" key="8">
    <source>
        <dbReference type="ARBA" id="ARBA00022857"/>
    </source>
</evidence>
<feature type="binding site" evidence="11">
    <location>
        <position position="391"/>
    </location>
    <ligand>
        <name>FMN</name>
        <dbReference type="ChEBI" id="CHEBI:58210"/>
    </ligand>
</feature>
<feature type="binding site" evidence="11">
    <location>
        <begin position="364"/>
        <end position="368"/>
    </location>
    <ligand>
        <name>FMN</name>
        <dbReference type="ChEBI" id="CHEBI:58210"/>
    </ligand>
</feature>
<evidence type="ECO:0000256" key="7">
    <source>
        <dbReference type="ARBA" id="ARBA00022827"/>
    </source>
</evidence>
<protein>
    <recommendedName>
        <fullName evidence="3 11">Chorismate synthase</fullName>
        <shortName evidence="11">CS</shortName>
        <ecNumber evidence="3 11">4.2.3.5</ecNumber>
    </recommendedName>
    <alternativeName>
        <fullName evidence="11">5-enolpyruvylshikimate-3-phosphate phospholyase</fullName>
    </alternativeName>
</protein>
<dbReference type="InterPro" id="IPR035904">
    <property type="entry name" value="Chorismate_synth_AroC_sf"/>
</dbReference>
<dbReference type="Proteomes" id="UP000004431">
    <property type="component" value="Unassembled WGS sequence"/>
</dbReference>
<comment type="caution">
    <text evidence="13">The sequence shown here is derived from an EMBL/GenBank/DDBJ whole genome shotgun (WGS) entry which is preliminary data.</text>
</comment>
<dbReference type="EMBL" id="AEDQ01000017">
    <property type="protein sequence ID" value="EFL44269.1"/>
    <property type="molecule type" value="Genomic_DNA"/>
</dbReference>
<dbReference type="GO" id="GO:0004107">
    <property type="term" value="F:chorismate synthase activity"/>
    <property type="evidence" value="ECO:0007669"/>
    <property type="project" value="UniProtKB-EC"/>
</dbReference>
<evidence type="ECO:0000256" key="1">
    <source>
        <dbReference type="ARBA" id="ARBA00005044"/>
    </source>
</evidence>
<keyword evidence="14" id="KW-1185">Reference proteome</keyword>
<dbReference type="Gene3D" id="3.60.150.10">
    <property type="entry name" value="Chorismate synthase AroC"/>
    <property type="match status" value="1"/>
</dbReference>
<feature type="binding site" evidence="11">
    <location>
        <begin position="126"/>
        <end position="128"/>
    </location>
    <ligand>
        <name>FMN</name>
        <dbReference type="ChEBI" id="CHEBI:58210"/>
    </ligand>
</feature>
<dbReference type="EC" id="4.2.3.5" evidence="3 11"/>
<evidence type="ECO:0000256" key="4">
    <source>
        <dbReference type="ARBA" id="ARBA00022605"/>
    </source>
</evidence>
<comment type="subunit">
    <text evidence="11">Homotetramer.</text>
</comment>
<keyword evidence="8 11" id="KW-0521">NADP</keyword>
<evidence type="ECO:0000313" key="13">
    <source>
        <dbReference type="EMBL" id="EFL44269.1"/>
    </source>
</evidence>
<comment type="similarity">
    <text evidence="2 11">Belongs to the chorismate synthase family.</text>
</comment>
<keyword evidence="9 11" id="KW-0057">Aromatic amino acid biosynthesis</keyword>
<name>A0ABN0B0C1_9ACTN</name>
<keyword evidence="5 11" id="KW-0285">Flavoprotein</keyword>
<evidence type="ECO:0000256" key="2">
    <source>
        <dbReference type="ARBA" id="ARBA00008014"/>
    </source>
</evidence>
<dbReference type="SUPFAM" id="SSF103263">
    <property type="entry name" value="Chorismate synthase, AroC"/>
    <property type="match status" value="1"/>
</dbReference>
<dbReference type="InterPro" id="IPR020541">
    <property type="entry name" value="Chorismate_synthase_CS"/>
</dbReference>